<dbReference type="Pfam" id="PF07714">
    <property type="entry name" value="PK_Tyr_Ser-Thr"/>
    <property type="match status" value="1"/>
</dbReference>
<dbReference type="GO" id="GO:0004674">
    <property type="term" value="F:protein serine/threonine kinase activity"/>
    <property type="evidence" value="ECO:0007669"/>
    <property type="project" value="UniProtKB-KW"/>
</dbReference>
<keyword evidence="5 6" id="KW-0067">ATP-binding</keyword>
<keyword evidence="2" id="KW-0808">Transferase</keyword>
<evidence type="ECO:0000313" key="11">
    <source>
        <dbReference type="Proteomes" id="UP001165080"/>
    </source>
</evidence>
<name>A0A9W6F927_9CHLO</name>
<evidence type="ECO:0000256" key="8">
    <source>
        <dbReference type="SAM" id="Phobius"/>
    </source>
</evidence>
<keyword evidence="8" id="KW-0812">Transmembrane</keyword>
<feature type="region of interest" description="Disordered" evidence="7">
    <location>
        <begin position="67"/>
        <end position="97"/>
    </location>
</feature>
<feature type="compositionally biased region" description="Low complexity" evidence="7">
    <location>
        <begin position="998"/>
        <end position="1027"/>
    </location>
</feature>
<feature type="region of interest" description="Disordered" evidence="7">
    <location>
        <begin position="1320"/>
        <end position="1509"/>
    </location>
</feature>
<feature type="compositionally biased region" description="Pro residues" evidence="7">
    <location>
        <begin position="1482"/>
        <end position="1495"/>
    </location>
</feature>
<evidence type="ECO:0000256" key="6">
    <source>
        <dbReference type="PROSITE-ProRule" id="PRU10141"/>
    </source>
</evidence>
<keyword evidence="1" id="KW-0723">Serine/threonine-protein kinase</keyword>
<evidence type="ECO:0000256" key="3">
    <source>
        <dbReference type="ARBA" id="ARBA00022741"/>
    </source>
</evidence>
<evidence type="ECO:0000256" key="5">
    <source>
        <dbReference type="ARBA" id="ARBA00022840"/>
    </source>
</evidence>
<dbReference type="Pfam" id="PF00069">
    <property type="entry name" value="Pkinase"/>
    <property type="match status" value="1"/>
</dbReference>
<dbReference type="PROSITE" id="PS50011">
    <property type="entry name" value="PROTEIN_KINASE_DOM"/>
    <property type="match status" value="1"/>
</dbReference>
<feature type="compositionally biased region" description="Pro residues" evidence="7">
    <location>
        <begin position="200"/>
        <end position="210"/>
    </location>
</feature>
<feature type="transmembrane region" description="Helical" evidence="8">
    <location>
        <begin position="44"/>
        <end position="64"/>
    </location>
</feature>
<dbReference type="GO" id="GO:0030246">
    <property type="term" value="F:carbohydrate binding"/>
    <property type="evidence" value="ECO:0007669"/>
    <property type="project" value="InterPro"/>
</dbReference>
<feature type="region of interest" description="Disordered" evidence="7">
    <location>
        <begin position="758"/>
        <end position="779"/>
    </location>
</feature>
<dbReference type="InterPro" id="IPR000719">
    <property type="entry name" value="Prot_kinase_dom"/>
</dbReference>
<keyword evidence="8" id="KW-0472">Membrane</keyword>
<dbReference type="InterPro" id="IPR008271">
    <property type="entry name" value="Ser/Thr_kinase_AS"/>
</dbReference>
<evidence type="ECO:0000256" key="7">
    <source>
        <dbReference type="SAM" id="MobiDB-lite"/>
    </source>
</evidence>
<feature type="compositionally biased region" description="Low complexity" evidence="7">
    <location>
        <begin position="1392"/>
        <end position="1401"/>
    </location>
</feature>
<feature type="region of interest" description="Disordered" evidence="7">
    <location>
        <begin position="576"/>
        <end position="600"/>
    </location>
</feature>
<feature type="compositionally biased region" description="Polar residues" evidence="7">
    <location>
        <begin position="1402"/>
        <end position="1413"/>
    </location>
</feature>
<feature type="compositionally biased region" description="Low complexity" evidence="7">
    <location>
        <begin position="113"/>
        <end position="130"/>
    </location>
</feature>
<feature type="binding site" evidence="6">
    <location>
        <position position="955"/>
    </location>
    <ligand>
        <name>ATP</name>
        <dbReference type="ChEBI" id="CHEBI:30616"/>
    </ligand>
</feature>
<dbReference type="SUPFAM" id="SSF49384">
    <property type="entry name" value="Carbohydrate-binding domain"/>
    <property type="match status" value="1"/>
</dbReference>
<dbReference type="InterPro" id="IPR011009">
    <property type="entry name" value="Kinase-like_dom_sf"/>
</dbReference>
<keyword evidence="3 6" id="KW-0547">Nucleotide-binding</keyword>
<dbReference type="InterPro" id="IPR001245">
    <property type="entry name" value="Ser-Thr/Tyr_kinase_cat_dom"/>
</dbReference>
<feature type="compositionally biased region" description="Pro residues" evidence="7">
    <location>
        <begin position="1345"/>
        <end position="1360"/>
    </location>
</feature>
<dbReference type="GO" id="GO:0005524">
    <property type="term" value="F:ATP binding"/>
    <property type="evidence" value="ECO:0007669"/>
    <property type="project" value="UniProtKB-UniRule"/>
</dbReference>
<evidence type="ECO:0000256" key="4">
    <source>
        <dbReference type="ARBA" id="ARBA00022777"/>
    </source>
</evidence>
<feature type="domain" description="Protein kinase" evidence="9">
    <location>
        <begin position="928"/>
        <end position="1306"/>
    </location>
</feature>
<feature type="compositionally biased region" description="Polar residues" evidence="7">
    <location>
        <begin position="1074"/>
        <end position="1087"/>
    </location>
</feature>
<protein>
    <recommendedName>
        <fullName evidence="9">Protein kinase domain-containing protein</fullName>
    </recommendedName>
</protein>
<keyword evidence="11" id="KW-1185">Reference proteome</keyword>
<feature type="compositionally biased region" description="Polar residues" evidence="7">
    <location>
        <begin position="137"/>
        <end position="146"/>
    </location>
</feature>
<dbReference type="PROSITE" id="PS00108">
    <property type="entry name" value="PROTEIN_KINASE_ST"/>
    <property type="match status" value="1"/>
</dbReference>
<reference evidence="10 11" key="1">
    <citation type="journal article" date="2023" name="Commun. Biol.">
        <title>Reorganization of the ancestral sex-determining regions during the evolution of trioecy in Pleodorina starrii.</title>
        <authorList>
            <person name="Takahashi K."/>
            <person name="Suzuki S."/>
            <person name="Kawai-Toyooka H."/>
            <person name="Yamamoto K."/>
            <person name="Hamaji T."/>
            <person name="Ootsuki R."/>
            <person name="Yamaguchi H."/>
            <person name="Kawachi M."/>
            <person name="Higashiyama T."/>
            <person name="Nozaki H."/>
        </authorList>
    </citation>
    <scope>NUCLEOTIDE SEQUENCE [LARGE SCALE GENOMIC DNA]</scope>
    <source>
        <strain evidence="10 11">NIES-4479</strain>
    </source>
</reference>
<evidence type="ECO:0000256" key="1">
    <source>
        <dbReference type="ARBA" id="ARBA00022527"/>
    </source>
</evidence>
<gene>
    <name evidence="10" type="primary">PLEST007508</name>
    <name evidence="10" type="ORF">PLESTB_001595900</name>
</gene>
<dbReference type="InterPro" id="IPR008965">
    <property type="entry name" value="CBM2/CBM3_carb-bd_dom_sf"/>
</dbReference>
<dbReference type="Proteomes" id="UP001165080">
    <property type="component" value="Unassembled WGS sequence"/>
</dbReference>
<evidence type="ECO:0000313" key="10">
    <source>
        <dbReference type="EMBL" id="GLC60300.1"/>
    </source>
</evidence>
<dbReference type="EMBL" id="BRXU01000033">
    <property type="protein sequence ID" value="GLC60300.1"/>
    <property type="molecule type" value="Genomic_DNA"/>
</dbReference>
<proteinExistence type="predicted"/>
<dbReference type="InterPro" id="IPR051681">
    <property type="entry name" value="Ser/Thr_Kinases-Pseudokinases"/>
</dbReference>
<comment type="caution">
    <text evidence="10">The sequence shown here is derived from an EMBL/GenBank/DDBJ whole genome shotgun (WGS) entry which is preliminary data.</text>
</comment>
<feature type="region of interest" description="Disordered" evidence="7">
    <location>
        <begin position="1"/>
        <end position="39"/>
    </location>
</feature>
<feature type="region of interest" description="Disordered" evidence="7">
    <location>
        <begin position="998"/>
        <end position="1094"/>
    </location>
</feature>
<feature type="compositionally biased region" description="Polar residues" evidence="7">
    <location>
        <begin position="1497"/>
        <end position="1509"/>
    </location>
</feature>
<evidence type="ECO:0000259" key="9">
    <source>
        <dbReference type="PROSITE" id="PS50011"/>
    </source>
</evidence>
<dbReference type="SUPFAM" id="SSF56112">
    <property type="entry name" value="Protein kinase-like (PK-like)"/>
    <property type="match status" value="1"/>
</dbReference>
<dbReference type="Gene3D" id="3.30.200.20">
    <property type="entry name" value="Phosphorylase Kinase, domain 1"/>
    <property type="match status" value="1"/>
</dbReference>
<feature type="region of interest" description="Disordered" evidence="7">
    <location>
        <begin position="166"/>
        <end position="189"/>
    </location>
</feature>
<feature type="region of interest" description="Disordered" evidence="7">
    <location>
        <begin position="644"/>
        <end position="668"/>
    </location>
</feature>
<dbReference type="SMART" id="SM00220">
    <property type="entry name" value="S_TKc"/>
    <property type="match status" value="1"/>
</dbReference>
<sequence>MLCKSRPSGQSQDRRAPPRPLLGSDGCLRRDGQHTDGHQHRRGLALPLAVLLAAAALAALFMAAPATAAGPSPSRSESCGSISSCEDRAPPPRFMAAGIGWPAQRLPRPLLTAAAAPPSSPRPSAFATSAARKHNPGQLTDVNSGSSRKDDFTVVTSQGGSTAAAAAADDRGVSGDAVSAVSGGAGSGPLRQLLAQQESQPPPPPPPSRSPPVVQLSPVSAASAAASRASYCAVMLTYQADAGDPNDPQFIASWKLFPGLPPLPTITSWVFGWVFTAGEELVYYSNEISTLISQRLGTLPANISLLATHEAKAGGSVVRPYQTSTLLANGTLTPNGSTFSIAVVGNKGPTANGSSSNGSAAPAGASSSSPILYGPPYAPLRIAPPSNVYLNNMACSSLRDLPWMQAAASSPPSPVTPPLIQVAQPLLPDGNMPRLLEVTYTPITFLTPTSDASGSVDAALIDFNTSETFTRMRIRIVNVNNSRPTLLSSVEIKYWFQGDMPAVSGSALASASVNGSGNFQMKCLYATPALPNGCNALVPTFSSGPPGVPGARYELTLGFKNGSGYLVLQGAGPDKNGTEAADITAGGGASGRENASSNGTLPQLPALDLIVSIESRTSATMDARQDYRMPAYIGTVSMLAWGSPPAPASQQLPVDKGPQSQQEQQQQPAVDINSLLADGTCKMQANGKLVASELRYVVDADWWQDNSPYQGGPMGLGLMPKYPTVPAEVFKSHVLALSPLTARELREQLRAVATGGQQLMTRGGGGDGGTYGESGGGGTQSVGGGIAGAEAEAIAGAEAEVEGFDTWAAAAMTGLQDDEIRLRILMRKAKTWTGRVGETWELLPDYPPHLLLPPMQLPVAKLEPPPVAQPQPPPSSLHTAVARMPSLARGDGGGEGGAGMTTMLPSLPVTLSMAPIEMDVDYETEVAPNLVRLIGSGGSGRVYEATWRGRKVAVKTVTVDSEAQRQALAKEAQITARFSNCERIVQLLGVSLGVGPSTAATPGAAGTSEGRVVTSGTRGGTEVSSGGPCTGPRPEGGAAASLPTPPGATEAREGAGGGPGTQTAATHEAPGQGATMQQVSQASSRSMQQQPGQQQTVALIMELCEGGNLGGRIHNPHMRRLEYLEMLQLSRDVAEGLALLHRFRVLHRDLKPGNVLLDSKGRAKIADFGISRLRDPYRSCVNVTAPAGTFNYMAPELFNGTRVDERADIYSLGCIMYEALTRKAPFQHLWPGPLVEAGEGGEGGKDDGGGGSPIAIIVAVAIHGKRPTLPVWVPTGIADLITACWAEDSKARPTAAQVCARLDELIAEEAGRRVARAAGPWRRAHGVAAGSSSASVAAMGSTPSPGGPAPSSQPPSPPRSPNGIGDLRAAPASSQASTGQTPPSLPSGGGTSSTTGLGDSLQPRSSASGGQENQASRTPSSVSSSVLAAAAAAARRPLQPSPRPSPGAVRAGSDEPQPSGSLPRAPSLEQQQQPSVELQALPLPPSPPGSPPVPQPTRTAPSPTGGATL</sequence>
<dbReference type="Gene3D" id="1.10.510.10">
    <property type="entry name" value="Transferase(Phosphotransferase) domain 1"/>
    <property type="match status" value="1"/>
</dbReference>
<dbReference type="PROSITE" id="PS00107">
    <property type="entry name" value="PROTEIN_KINASE_ATP"/>
    <property type="match status" value="1"/>
</dbReference>
<keyword evidence="8" id="KW-1133">Transmembrane helix</keyword>
<feature type="compositionally biased region" description="Basic and acidic residues" evidence="7">
    <location>
        <begin position="27"/>
        <end position="38"/>
    </location>
</feature>
<dbReference type="PANTHER" id="PTHR44329:SF214">
    <property type="entry name" value="PROTEIN KINASE DOMAIN-CONTAINING PROTEIN"/>
    <property type="match status" value="1"/>
</dbReference>
<accession>A0A9W6F927</accession>
<feature type="compositionally biased region" description="Low complexity" evidence="7">
    <location>
        <begin position="67"/>
        <end position="84"/>
    </location>
</feature>
<feature type="compositionally biased region" description="Gly residues" evidence="7">
    <location>
        <begin position="762"/>
        <end position="779"/>
    </location>
</feature>
<dbReference type="InterPro" id="IPR017441">
    <property type="entry name" value="Protein_kinase_ATP_BS"/>
</dbReference>
<organism evidence="10 11">
    <name type="scientific">Pleodorina starrii</name>
    <dbReference type="NCBI Taxonomy" id="330485"/>
    <lineage>
        <taxon>Eukaryota</taxon>
        <taxon>Viridiplantae</taxon>
        <taxon>Chlorophyta</taxon>
        <taxon>core chlorophytes</taxon>
        <taxon>Chlorophyceae</taxon>
        <taxon>CS clade</taxon>
        <taxon>Chlamydomonadales</taxon>
        <taxon>Volvocaceae</taxon>
        <taxon>Pleodorina</taxon>
    </lineage>
</organism>
<feature type="compositionally biased region" description="Low complexity" evidence="7">
    <location>
        <begin position="1414"/>
        <end position="1438"/>
    </location>
</feature>
<feature type="region of interest" description="Disordered" evidence="7">
    <location>
        <begin position="196"/>
        <end position="215"/>
    </location>
</feature>
<evidence type="ECO:0000256" key="2">
    <source>
        <dbReference type="ARBA" id="ARBA00022679"/>
    </source>
</evidence>
<feature type="region of interest" description="Disordered" evidence="7">
    <location>
        <begin position="113"/>
        <end position="152"/>
    </location>
</feature>
<keyword evidence="4" id="KW-0418">Kinase</keyword>
<dbReference type="PANTHER" id="PTHR44329">
    <property type="entry name" value="SERINE/THREONINE-PROTEIN KINASE TNNI3K-RELATED"/>
    <property type="match status" value="1"/>
</dbReference>
<feature type="compositionally biased region" description="Low complexity" evidence="7">
    <location>
        <begin position="1320"/>
        <end position="1344"/>
    </location>
</feature>